<proteinExistence type="predicted"/>
<dbReference type="EMBL" id="LUGH01000016">
    <property type="protein sequence ID" value="OBZ91271.1"/>
    <property type="molecule type" value="Genomic_DNA"/>
</dbReference>
<reference evidence="1 2" key="1">
    <citation type="submission" date="2016-03" db="EMBL/GenBank/DDBJ databases">
        <title>Choanephora cucurbitarum.</title>
        <authorList>
            <person name="Min B."/>
            <person name="Park H."/>
            <person name="Park J.-H."/>
            <person name="Shin H.-D."/>
            <person name="Choi I.-G."/>
        </authorList>
    </citation>
    <scope>NUCLEOTIDE SEQUENCE [LARGE SCALE GENOMIC DNA]</scope>
    <source>
        <strain evidence="1 2">KUS-F28377</strain>
    </source>
</reference>
<comment type="caution">
    <text evidence="1">The sequence shown here is derived from an EMBL/GenBank/DDBJ whole genome shotgun (WGS) entry which is preliminary data.</text>
</comment>
<evidence type="ECO:0000313" key="2">
    <source>
        <dbReference type="Proteomes" id="UP000093000"/>
    </source>
</evidence>
<dbReference type="OrthoDB" id="2253208at2759"/>
<organism evidence="1 2">
    <name type="scientific">Choanephora cucurbitarum</name>
    <dbReference type="NCBI Taxonomy" id="101091"/>
    <lineage>
        <taxon>Eukaryota</taxon>
        <taxon>Fungi</taxon>
        <taxon>Fungi incertae sedis</taxon>
        <taxon>Mucoromycota</taxon>
        <taxon>Mucoromycotina</taxon>
        <taxon>Mucoromycetes</taxon>
        <taxon>Mucorales</taxon>
        <taxon>Mucorineae</taxon>
        <taxon>Choanephoraceae</taxon>
        <taxon>Choanephoroideae</taxon>
        <taxon>Choanephora</taxon>
    </lineage>
</organism>
<gene>
    <name evidence="1" type="ORF">A0J61_00690</name>
</gene>
<evidence type="ECO:0000313" key="1">
    <source>
        <dbReference type="EMBL" id="OBZ91271.1"/>
    </source>
</evidence>
<accession>A0A1C7NQ82</accession>
<dbReference type="Proteomes" id="UP000093000">
    <property type="component" value="Unassembled WGS sequence"/>
</dbReference>
<sequence>MNFFSKFQEFDEERFLDSIAEMTYDGSFNRFLKFLLIDFGVNMKRITPMPVMDERTMYVETVFQMFKYFGSITGLLSFKWCEKKDKKSATAIFYAQQQKSDTSTLLDGIGISDNNCTSIVIESSGLNISTNFDHALENSIKNIKSGTDALKGIICKYPNASRSTMERVHDHSVHVIQTSMTLIRYSLKNAKGWKAVECGSGVLPLVFEERKQLIQLFDIFALLYLSFRNNKKISKLLNMNS</sequence>
<protein>
    <submittedName>
        <fullName evidence="1">Uncharacterized protein</fullName>
    </submittedName>
</protein>
<keyword evidence="2" id="KW-1185">Reference proteome</keyword>
<dbReference type="AlphaFoldDB" id="A0A1C7NQ82"/>
<dbReference type="InParanoid" id="A0A1C7NQ82"/>
<name>A0A1C7NQ82_9FUNG</name>